<reference evidence="5" key="1">
    <citation type="submission" date="2021-08" db="EMBL/GenBank/DDBJ databases">
        <title>Prevotella lacticifex sp. nov., isolated from rumen of cow.</title>
        <authorList>
            <person name="Shinkai T."/>
            <person name="Ikeyama N."/>
            <person name="Kumagai M."/>
            <person name="Ohmori H."/>
            <person name="Sakamoto M."/>
            <person name="Ohkuma M."/>
            <person name="Mitsumori M."/>
        </authorList>
    </citation>
    <scope>NUCLEOTIDE SEQUENCE</scope>
    <source>
        <strain evidence="5">DSM 11371</strain>
    </source>
</reference>
<gene>
    <name evidence="5" type="ORF">PRRU23_19080</name>
</gene>
<dbReference type="SUPFAM" id="SSF49464">
    <property type="entry name" value="Carboxypeptidase regulatory domain-like"/>
    <property type="match status" value="1"/>
</dbReference>
<keyword evidence="2" id="KW-0472">Membrane</keyword>
<feature type="domain" description="Outer membrane protein beta-barrel" evidence="4">
    <location>
        <begin position="372"/>
        <end position="763"/>
    </location>
</feature>
<dbReference type="GO" id="GO:0009279">
    <property type="term" value="C:cell outer membrane"/>
    <property type="evidence" value="ECO:0007669"/>
    <property type="project" value="UniProtKB-SubCell"/>
</dbReference>
<protein>
    <submittedName>
        <fullName evidence="5">TonB-dependent receptor</fullName>
    </submittedName>
</protein>
<dbReference type="RefSeq" id="WP_006281401.1">
    <property type="nucleotide sequence ID" value="NZ_BPTR01000001.1"/>
</dbReference>
<evidence type="ECO:0000256" key="2">
    <source>
        <dbReference type="ARBA" id="ARBA00023136"/>
    </source>
</evidence>
<evidence type="ECO:0000259" key="4">
    <source>
        <dbReference type="Pfam" id="PF14905"/>
    </source>
</evidence>
<name>A0AA37MED3_SEGBR</name>
<dbReference type="Pfam" id="PF13715">
    <property type="entry name" value="CarbopepD_reg_2"/>
    <property type="match status" value="1"/>
</dbReference>
<dbReference type="Gene3D" id="2.40.170.20">
    <property type="entry name" value="TonB-dependent receptor, beta-barrel domain"/>
    <property type="match status" value="1"/>
</dbReference>
<accession>A0AA37MED3</accession>
<proteinExistence type="predicted"/>
<dbReference type="Proteomes" id="UP000887043">
    <property type="component" value="Unassembled WGS sequence"/>
</dbReference>
<evidence type="ECO:0000256" key="3">
    <source>
        <dbReference type="ARBA" id="ARBA00023237"/>
    </source>
</evidence>
<comment type="caution">
    <text evidence="5">The sequence shown here is derived from an EMBL/GenBank/DDBJ whole genome shotgun (WGS) entry which is preliminary data.</text>
</comment>
<evidence type="ECO:0000256" key="1">
    <source>
        <dbReference type="ARBA" id="ARBA00004442"/>
    </source>
</evidence>
<evidence type="ECO:0000313" key="6">
    <source>
        <dbReference type="Proteomes" id="UP000887043"/>
    </source>
</evidence>
<sequence length="789" mass="90887">MKDLFFESLHTLLSTIIFLLIAYMPVDAQNNIVRGHIYLQNSKEPLAYATVRNATSKAITYSDSLGYYEIKAQHADSLVYSYIGCLDQIFHVTNQNQHDVYLNDQALSLGEVEIRARKRPIQLLHNGLLVRMDAIKKDGKILSDILPQIPTLHLKNNTITMAGKDIVLVYLNHHQLYVKGSDLLEYLNSLGLDNIESIQVISNPPAKYEAEGNIGILKIITKRSVNPGWQTRLLGKISAAHDLSAGASANIIYSNQKLTIGNIILGSHSNNFTHSRYSNYFENEVISTNNPRKNKITNVMMLTNFNYVFDHKNNLSATLQIPWYDKDKNHDIENITRYQSLNNTVTDSIMSSLGQGYSGNHQFNGEMNYAHSFNDHSDINVTAGYINNYIKNYRGWRSMTYNPLLTEDETYFSRGHQNYDIFTFKIDGKNQYKKIDFTEGYKFSYTNSTSFNENNETLSPNAIPQNTFGYRETSHALYLNSSFSYKALSVDLGLRGELTYTKGISYTYQQTHTNHYFRCFPSIDMRYVINDNNVINVNYSGRIKRPDYHLLDPFRWYSSKYDYSEGNPFLKPSNIHLASLTYMYKDLLFTRIYSSNTTNDFGKMVILDADHIQNQIERADNYLDIYQFGINSELNLQIGTAIESKLSNDITYTNYSSKAAQFKSIKGWGVNFTLDNTIAINKKLSASIYMEDNLPGYYNYRKFRNSFLLNIGLHYTNKKKDMTIRLQAEDILKSSTPKYSYYSNGINQIFDNYNDERQINLTVIKKLGNFFNKTKGRFETSNAEEKERL</sequence>
<dbReference type="AlphaFoldDB" id="A0AA37MED3"/>
<dbReference type="SUPFAM" id="SSF56935">
    <property type="entry name" value="Porins"/>
    <property type="match status" value="1"/>
</dbReference>
<dbReference type="InterPro" id="IPR041700">
    <property type="entry name" value="OMP_b-brl_3"/>
</dbReference>
<dbReference type="InterPro" id="IPR008969">
    <property type="entry name" value="CarboxyPept-like_regulatory"/>
</dbReference>
<keyword evidence="3" id="KW-0998">Cell outer membrane</keyword>
<evidence type="ECO:0000313" key="5">
    <source>
        <dbReference type="EMBL" id="GJG28208.1"/>
    </source>
</evidence>
<comment type="subcellular location">
    <subcellularLocation>
        <location evidence="1">Cell outer membrane</location>
    </subcellularLocation>
</comment>
<dbReference type="EMBL" id="BPTR01000001">
    <property type="protein sequence ID" value="GJG28208.1"/>
    <property type="molecule type" value="Genomic_DNA"/>
</dbReference>
<dbReference type="Pfam" id="PF14905">
    <property type="entry name" value="OMP_b-brl_3"/>
    <property type="match status" value="1"/>
</dbReference>
<organism evidence="5 6">
    <name type="scientific">Segatella bryantii</name>
    <name type="common">Prevotella bryantii</name>
    <dbReference type="NCBI Taxonomy" id="77095"/>
    <lineage>
        <taxon>Bacteria</taxon>
        <taxon>Pseudomonadati</taxon>
        <taxon>Bacteroidota</taxon>
        <taxon>Bacteroidia</taxon>
        <taxon>Bacteroidales</taxon>
        <taxon>Prevotellaceae</taxon>
        <taxon>Segatella</taxon>
    </lineage>
</organism>
<dbReference type="InterPro" id="IPR036942">
    <property type="entry name" value="Beta-barrel_TonB_sf"/>
</dbReference>
<keyword evidence="5" id="KW-0675">Receptor</keyword>